<dbReference type="Pfam" id="PF02146">
    <property type="entry name" value="SIR2"/>
    <property type="match status" value="1"/>
</dbReference>
<dbReference type="InterPro" id="IPR029035">
    <property type="entry name" value="DHS-like_NAD/FAD-binding_dom"/>
</dbReference>
<keyword evidence="3" id="KW-0479">Metal-binding</keyword>
<protein>
    <submittedName>
        <fullName evidence="5">Sirtuin family</fullName>
    </submittedName>
</protein>
<dbReference type="Gene3D" id="3.30.1600.10">
    <property type="entry name" value="SIR2/SIRT2 'Small Domain"/>
    <property type="match status" value="1"/>
</dbReference>
<dbReference type="GO" id="GO:0017136">
    <property type="term" value="F:histone deacetylase activity, NAD-dependent"/>
    <property type="evidence" value="ECO:0007669"/>
    <property type="project" value="TreeGrafter"/>
</dbReference>
<dbReference type="Gene3D" id="3.40.50.1220">
    <property type="entry name" value="TPP-binding domain"/>
    <property type="match status" value="1"/>
</dbReference>
<dbReference type="InterPro" id="IPR026590">
    <property type="entry name" value="Ssirtuin_cat_dom"/>
</dbReference>
<feature type="binding site" evidence="3">
    <location>
        <position position="187"/>
    </location>
    <ligand>
        <name>Zn(2+)</name>
        <dbReference type="ChEBI" id="CHEBI:29105"/>
    </ligand>
</feature>
<dbReference type="InterPro" id="IPR026591">
    <property type="entry name" value="Sirtuin_cat_small_dom_sf"/>
</dbReference>
<dbReference type="PROSITE" id="PS50305">
    <property type="entry name" value="SIRTUIN"/>
    <property type="match status" value="1"/>
</dbReference>
<dbReference type="AlphaFoldDB" id="A0A8J6B0U6"/>
<feature type="binding site" evidence="3">
    <location>
        <position position="152"/>
    </location>
    <ligand>
        <name>Zn(2+)</name>
        <dbReference type="ChEBI" id="CHEBI:29105"/>
    </ligand>
</feature>
<evidence type="ECO:0000256" key="3">
    <source>
        <dbReference type="PROSITE-ProRule" id="PRU00236"/>
    </source>
</evidence>
<reference evidence="5" key="1">
    <citation type="submission" date="2021-05" db="EMBL/GenBank/DDBJ databases">
        <title>A free-living protist that lacks canonical eukaryotic 1 DNA replication and segregation systems.</title>
        <authorList>
            <person name="Salas-Leiva D.E."/>
            <person name="Tromer E.C."/>
            <person name="Curtis B.A."/>
            <person name="Jerlstrom-Hultqvist J."/>
            <person name="Kolisko M."/>
            <person name="Yi Z."/>
            <person name="Salas-Leiva J.S."/>
            <person name="Gallot-Lavallee L."/>
            <person name="Kops G.J.P.L."/>
            <person name="Archibald J.M."/>
            <person name="Simpson A.G.B."/>
            <person name="Roger A.J."/>
        </authorList>
    </citation>
    <scope>NUCLEOTIDE SEQUENCE</scope>
    <source>
        <strain evidence="5">BICM</strain>
    </source>
</reference>
<evidence type="ECO:0000256" key="1">
    <source>
        <dbReference type="ARBA" id="ARBA00022679"/>
    </source>
</evidence>
<feature type="binding site" evidence="3">
    <location>
        <position position="147"/>
    </location>
    <ligand>
        <name>Zn(2+)</name>
        <dbReference type="ChEBI" id="CHEBI:29105"/>
    </ligand>
</feature>
<dbReference type="Proteomes" id="UP000717585">
    <property type="component" value="Unassembled WGS sequence"/>
</dbReference>
<dbReference type="InterPro" id="IPR050134">
    <property type="entry name" value="NAD-dep_sirtuin_deacylases"/>
</dbReference>
<keyword evidence="2" id="KW-0520">NAD</keyword>
<dbReference type="GO" id="GO:0070403">
    <property type="term" value="F:NAD+ binding"/>
    <property type="evidence" value="ECO:0007669"/>
    <property type="project" value="InterPro"/>
</dbReference>
<keyword evidence="1" id="KW-0808">Transferase</keyword>
<dbReference type="EMBL" id="JAHDYR010000025">
    <property type="protein sequence ID" value="KAG9393168.1"/>
    <property type="molecule type" value="Genomic_DNA"/>
</dbReference>
<feature type="binding site" evidence="3">
    <location>
        <position position="190"/>
    </location>
    <ligand>
        <name>Zn(2+)</name>
        <dbReference type="ChEBI" id="CHEBI:29105"/>
    </ligand>
</feature>
<evidence type="ECO:0000256" key="2">
    <source>
        <dbReference type="ARBA" id="ARBA00023027"/>
    </source>
</evidence>
<dbReference type="PANTHER" id="PTHR11085:SF10">
    <property type="entry name" value="NAD-DEPENDENT PROTEIN DEACYLASE SIRTUIN-5, MITOCHONDRIAL-RELATED"/>
    <property type="match status" value="1"/>
</dbReference>
<evidence type="ECO:0000259" key="4">
    <source>
        <dbReference type="PROSITE" id="PS50305"/>
    </source>
</evidence>
<accession>A0A8J6B0U6</accession>
<comment type="caution">
    <text evidence="5">The sequence shown here is derived from an EMBL/GenBank/DDBJ whole genome shotgun (WGS) entry which is preliminary data.</text>
</comment>
<keyword evidence="3" id="KW-0862">Zinc</keyword>
<sequence length="305" mass="34632">MADVKPDSDRVPLDAETRANISELAQMLVDGQNVVFITGAGLSVASGITPYRYRQDAIWSNFVTEWGTRKRFKEDPFAWWNEFWLRTHEKPEFLNAKPNAGHHMIARILQCTNTKLVTQNIDRLHSQTSVPVQKLVEVHGRLGKYKCITPNCEFSTKSSLDIPDLDAFSCDGSTMASGNLRVHVPLCPSCHAPIMPQSLFFDEKYTSHAFFNWPRVVKWLTHADIFVFIGTSFSVGVTQEAVAMGRRTGKRMFNFNLYADPEYSDLLHVVAPSSDSLALLCEKIISLQTDDRNVLEKPRLWYRMG</sequence>
<dbReference type="CDD" id="cd00296">
    <property type="entry name" value="SIR2"/>
    <property type="match status" value="1"/>
</dbReference>
<feature type="active site" description="Proton acceptor" evidence="3">
    <location>
        <position position="139"/>
    </location>
</feature>
<dbReference type="SUPFAM" id="SSF52467">
    <property type="entry name" value="DHS-like NAD/FAD-binding domain"/>
    <property type="match status" value="1"/>
</dbReference>
<dbReference type="PANTHER" id="PTHR11085">
    <property type="entry name" value="NAD-DEPENDENT PROTEIN DEACYLASE SIRTUIN-5, MITOCHONDRIAL-RELATED"/>
    <property type="match status" value="1"/>
</dbReference>
<dbReference type="GO" id="GO:0046872">
    <property type="term" value="F:metal ion binding"/>
    <property type="evidence" value="ECO:0007669"/>
    <property type="project" value="UniProtKB-KW"/>
</dbReference>
<gene>
    <name evidence="5" type="ORF">J8273_3297</name>
</gene>
<evidence type="ECO:0000313" key="5">
    <source>
        <dbReference type="EMBL" id="KAG9393168.1"/>
    </source>
</evidence>
<evidence type="ECO:0000313" key="6">
    <source>
        <dbReference type="Proteomes" id="UP000717585"/>
    </source>
</evidence>
<dbReference type="OrthoDB" id="424302at2759"/>
<dbReference type="GO" id="GO:0005634">
    <property type="term" value="C:nucleus"/>
    <property type="evidence" value="ECO:0007669"/>
    <property type="project" value="TreeGrafter"/>
</dbReference>
<proteinExistence type="predicted"/>
<dbReference type="InterPro" id="IPR003000">
    <property type="entry name" value="Sirtuin"/>
</dbReference>
<keyword evidence="6" id="KW-1185">Reference proteome</keyword>
<organism evidence="5 6">
    <name type="scientific">Carpediemonas membranifera</name>
    <dbReference type="NCBI Taxonomy" id="201153"/>
    <lineage>
        <taxon>Eukaryota</taxon>
        <taxon>Metamonada</taxon>
        <taxon>Carpediemonas-like organisms</taxon>
        <taxon>Carpediemonas</taxon>
    </lineage>
</organism>
<feature type="domain" description="Deacetylase sirtuin-type" evidence="4">
    <location>
        <begin position="14"/>
        <end position="287"/>
    </location>
</feature>
<name>A0A8J6B0U6_9EUKA</name>